<name>A0A1I7J6W9_9BURK</name>
<keyword evidence="2" id="KW-1185">Reference proteome</keyword>
<sequence>MCGGPRQNLLDARPNPLGGFILGAPDRFDDLLHVCHLDVLYRQVSDSGVGVSFQRCRPLGGVLRGLPARLMAANELCRALLEGFVHGLLCLLVVTLGQRVNAVIQQHANLARPLGCFVEGDSMHGAKAHDAGLVVQGAAITPGLHPLGRDLQQELSAVDAVELAGRATGGLVDLVLDSFGVSGFHGGRLNSQFDSQKTLPQ</sequence>
<evidence type="ECO:0000313" key="1">
    <source>
        <dbReference type="EMBL" id="SFU80935.1"/>
    </source>
</evidence>
<dbReference type="EMBL" id="FPBX01000023">
    <property type="protein sequence ID" value="SFU80935.1"/>
    <property type="molecule type" value="Genomic_DNA"/>
</dbReference>
<gene>
    <name evidence="1" type="ORF">SAMN04489707_10232</name>
</gene>
<protein>
    <submittedName>
        <fullName evidence="1">Uncharacterized protein</fullName>
    </submittedName>
</protein>
<accession>A0A1I7J6W9</accession>
<dbReference type="AlphaFoldDB" id="A0A1I7J6W9"/>
<organism evidence="1 2">
    <name type="scientific">Paenacidovorax caeni</name>
    <dbReference type="NCBI Taxonomy" id="343013"/>
    <lineage>
        <taxon>Bacteria</taxon>
        <taxon>Pseudomonadati</taxon>
        <taxon>Pseudomonadota</taxon>
        <taxon>Betaproteobacteria</taxon>
        <taxon>Burkholderiales</taxon>
        <taxon>Comamonadaceae</taxon>
        <taxon>Paenacidovorax</taxon>
    </lineage>
</organism>
<evidence type="ECO:0000313" key="2">
    <source>
        <dbReference type="Proteomes" id="UP000183656"/>
    </source>
</evidence>
<reference evidence="1 2" key="1">
    <citation type="submission" date="2016-10" db="EMBL/GenBank/DDBJ databases">
        <authorList>
            <person name="de Groot N.N."/>
        </authorList>
    </citation>
    <scope>NUCLEOTIDE SEQUENCE [LARGE SCALE GENOMIC DNA]</scope>
    <source>
        <strain evidence="1 2">R-24608</strain>
    </source>
</reference>
<proteinExistence type="predicted"/>
<dbReference type="Proteomes" id="UP000183656">
    <property type="component" value="Unassembled WGS sequence"/>
</dbReference>